<name>I2GQI4_9BACT</name>
<evidence type="ECO:0000313" key="3">
    <source>
        <dbReference type="EMBL" id="CCH56162.1"/>
    </source>
</evidence>
<dbReference type="EMBL" id="CAIT01000009">
    <property type="protein sequence ID" value="CCH56162.1"/>
    <property type="molecule type" value="Genomic_DNA"/>
</dbReference>
<dbReference type="Gene3D" id="3.20.20.370">
    <property type="entry name" value="Glycoside hydrolase/deacetylase"/>
    <property type="match status" value="1"/>
</dbReference>
<comment type="caution">
    <text evidence="3">The sequence shown here is derived from an EMBL/GenBank/DDBJ whole genome shotgun (WGS) entry which is preliminary data.</text>
</comment>
<accession>I2GQI4</accession>
<feature type="domain" description="NodB homology" evidence="2">
    <location>
        <begin position="130"/>
        <end position="347"/>
    </location>
</feature>
<dbReference type="CDD" id="cd10967">
    <property type="entry name" value="CE4_GLA_like_6s"/>
    <property type="match status" value="1"/>
</dbReference>
<dbReference type="STRING" id="1185876.BN8_05480"/>
<dbReference type="Pfam" id="PF01522">
    <property type="entry name" value="Polysacc_deac_1"/>
    <property type="match status" value="1"/>
</dbReference>
<reference evidence="3 4" key="1">
    <citation type="journal article" date="2012" name="J. Bacteriol.">
        <title>Genome Sequence of the Filamentous Bacterium Fibrisoma limi BUZ 3T.</title>
        <authorList>
            <person name="Filippini M."/>
            <person name="Qi W."/>
            <person name="Jaenicke S."/>
            <person name="Goesmann A."/>
            <person name="Smits T.H."/>
            <person name="Bagheri H.C."/>
        </authorList>
    </citation>
    <scope>NUCLEOTIDE SEQUENCE [LARGE SCALE GENOMIC DNA]</scope>
    <source>
        <strain evidence="4">BUZ 3T</strain>
    </source>
</reference>
<dbReference type="AlphaFoldDB" id="I2GQI4"/>
<dbReference type="PROSITE" id="PS51677">
    <property type="entry name" value="NODB"/>
    <property type="match status" value="1"/>
</dbReference>
<dbReference type="InterPro" id="IPR011330">
    <property type="entry name" value="Glyco_hydro/deAcase_b/a-brl"/>
</dbReference>
<evidence type="ECO:0000256" key="1">
    <source>
        <dbReference type="ARBA" id="ARBA00022729"/>
    </source>
</evidence>
<dbReference type="GO" id="GO:0005975">
    <property type="term" value="P:carbohydrate metabolic process"/>
    <property type="evidence" value="ECO:0007669"/>
    <property type="project" value="InterPro"/>
</dbReference>
<dbReference type="SUPFAM" id="SSF88713">
    <property type="entry name" value="Glycoside hydrolase/deacetylase"/>
    <property type="match status" value="1"/>
</dbReference>
<gene>
    <name evidence="3" type="ORF">BN8_05480</name>
</gene>
<dbReference type="PANTHER" id="PTHR34216">
    <property type="match status" value="1"/>
</dbReference>
<dbReference type="Proteomes" id="UP000009309">
    <property type="component" value="Unassembled WGS sequence"/>
</dbReference>
<keyword evidence="1" id="KW-0732">Signal</keyword>
<dbReference type="InterPro" id="IPR002509">
    <property type="entry name" value="NODB_dom"/>
</dbReference>
<proteinExistence type="predicted"/>
<dbReference type="eggNOG" id="COG0726">
    <property type="taxonomic scope" value="Bacteria"/>
</dbReference>
<organism evidence="3 4">
    <name type="scientific">Fibrisoma limi BUZ 3</name>
    <dbReference type="NCBI Taxonomy" id="1185876"/>
    <lineage>
        <taxon>Bacteria</taxon>
        <taxon>Pseudomonadati</taxon>
        <taxon>Bacteroidota</taxon>
        <taxon>Cytophagia</taxon>
        <taxon>Cytophagales</taxon>
        <taxon>Spirosomataceae</taxon>
        <taxon>Fibrisoma</taxon>
    </lineage>
</organism>
<protein>
    <submittedName>
        <fullName evidence="3">Polysaccharide deacetylase</fullName>
    </submittedName>
</protein>
<evidence type="ECO:0000313" key="4">
    <source>
        <dbReference type="Proteomes" id="UP000009309"/>
    </source>
</evidence>
<keyword evidence="4" id="KW-1185">Reference proteome</keyword>
<sequence length="363" mass="39901">MENTGGRESFVESDRAGCLGVGCTDCACTNQQPTVISMSNIPNVFMIWKGFIRMMIKIPKMHKALLSTYCDKLAEDQSVKGKSMRLWHNDALSGNILSTMKKWIVWLVLSNTLILAASAQNKASWKGKKCAVVLTYDDALTEHITKAIPALDSLGLKATFYIADFGGLQAQIPAWRSAAAHGHELGNHTLTHPCEGGRPGREFVKPDYDLTKYTLRRITDDIRTMSTLLTAIDGKTKRTFAYPCGDTKIGGVPYIDGMKNAFVGARGVSPAITSADKVDLYNINSYMVNGQSGEELIAQVKQAEGKQGLLVFLFHGVGGGHGLNVSLPAHRQLLRYLKQHEKDIWIAPMVDVAEFIKVQQARQ</sequence>
<dbReference type="InterPro" id="IPR051398">
    <property type="entry name" value="Polysacch_Deacetylase"/>
</dbReference>
<dbReference type="GO" id="GO:0016810">
    <property type="term" value="F:hydrolase activity, acting on carbon-nitrogen (but not peptide) bonds"/>
    <property type="evidence" value="ECO:0007669"/>
    <property type="project" value="InterPro"/>
</dbReference>
<evidence type="ECO:0000259" key="2">
    <source>
        <dbReference type="PROSITE" id="PS51677"/>
    </source>
</evidence>
<dbReference type="PANTHER" id="PTHR34216:SF11">
    <property type="entry name" value="CHITOOLIGOSACCHARIDE DEACETYLASE"/>
    <property type="match status" value="1"/>
</dbReference>